<dbReference type="SUPFAM" id="SSF53335">
    <property type="entry name" value="S-adenosyl-L-methionine-dependent methyltransferases"/>
    <property type="match status" value="1"/>
</dbReference>
<dbReference type="InterPro" id="IPR022749">
    <property type="entry name" value="D12N6_MeTrfase_N"/>
</dbReference>
<evidence type="ECO:0000256" key="3">
    <source>
        <dbReference type="ARBA" id="ARBA00022603"/>
    </source>
</evidence>
<evidence type="ECO:0000256" key="5">
    <source>
        <dbReference type="ARBA" id="ARBA00022691"/>
    </source>
</evidence>
<dbReference type="AlphaFoldDB" id="A0AAW5E870"/>
<dbReference type="Pfam" id="PF02384">
    <property type="entry name" value="N6_Mtase"/>
    <property type="match status" value="1"/>
</dbReference>
<keyword evidence="3" id="KW-0489">Methyltransferase</keyword>
<dbReference type="InterPro" id="IPR038333">
    <property type="entry name" value="T1MK-like_N_sf"/>
</dbReference>
<dbReference type="InterPro" id="IPR029063">
    <property type="entry name" value="SAM-dependent_MTases_sf"/>
</dbReference>
<proteinExistence type="inferred from homology"/>
<dbReference type="PANTHER" id="PTHR42933">
    <property type="entry name" value="SLR6095 PROTEIN"/>
    <property type="match status" value="1"/>
</dbReference>
<dbReference type="EMBL" id="JAKTTI010000018">
    <property type="protein sequence ID" value="MCH1626122.1"/>
    <property type="molecule type" value="Genomic_DNA"/>
</dbReference>
<dbReference type="GO" id="GO:0009007">
    <property type="term" value="F:site-specific DNA-methyltransferase (adenine-specific) activity"/>
    <property type="evidence" value="ECO:0007669"/>
    <property type="project" value="UniProtKB-EC"/>
</dbReference>
<dbReference type="RefSeq" id="WP_240256042.1">
    <property type="nucleotide sequence ID" value="NZ_JAKTTI010000018.1"/>
</dbReference>
<evidence type="ECO:0000256" key="6">
    <source>
        <dbReference type="ARBA" id="ARBA00022747"/>
    </source>
</evidence>
<evidence type="ECO:0000259" key="9">
    <source>
        <dbReference type="Pfam" id="PF12161"/>
    </source>
</evidence>
<comment type="catalytic activity">
    <reaction evidence="7">
        <text>a 2'-deoxyadenosine in DNA + S-adenosyl-L-methionine = an N(6)-methyl-2'-deoxyadenosine in DNA + S-adenosyl-L-homocysteine + H(+)</text>
        <dbReference type="Rhea" id="RHEA:15197"/>
        <dbReference type="Rhea" id="RHEA-COMP:12418"/>
        <dbReference type="Rhea" id="RHEA-COMP:12419"/>
        <dbReference type="ChEBI" id="CHEBI:15378"/>
        <dbReference type="ChEBI" id="CHEBI:57856"/>
        <dbReference type="ChEBI" id="CHEBI:59789"/>
        <dbReference type="ChEBI" id="CHEBI:90615"/>
        <dbReference type="ChEBI" id="CHEBI:90616"/>
        <dbReference type="EC" id="2.1.1.72"/>
    </reaction>
</comment>
<evidence type="ECO:0000256" key="4">
    <source>
        <dbReference type="ARBA" id="ARBA00022679"/>
    </source>
</evidence>
<keyword evidence="5" id="KW-0949">S-adenosyl-L-methionine</keyword>
<gene>
    <name evidence="10" type="ORF">MJG50_12345</name>
</gene>
<evidence type="ECO:0000313" key="11">
    <source>
        <dbReference type="Proteomes" id="UP001431131"/>
    </source>
</evidence>
<dbReference type="PRINTS" id="PR00507">
    <property type="entry name" value="N12N6MTFRASE"/>
</dbReference>
<organism evidence="10 11">
    <name type="scientific">Fredinandcohnia quinoae</name>
    <dbReference type="NCBI Taxonomy" id="2918902"/>
    <lineage>
        <taxon>Bacteria</taxon>
        <taxon>Bacillati</taxon>
        <taxon>Bacillota</taxon>
        <taxon>Bacilli</taxon>
        <taxon>Bacillales</taxon>
        <taxon>Bacillaceae</taxon>
        <taxon>Fredinandcohnia</taxon>
    </lineage>
</organism>
<dbReference type="InterPro" id="IPR002052">
    <property type="entry name" value="DNA_methylase_N6_adenine_CS"/>
</dbReference>
<reference evidence="10" key="1">
    <citation type="submission" date="2022-02" db="EMBL/GenBank/DDBJ databases">
        <title>Fredinandcohnia quinoae sp. nov. isolated from Chenopodium quinoa seeds.</title>
        <authorList>
            <person name="Saati-Santamaria Z."/>
            <person name="Flores-Felix J.D."/>
            <person name="Igual J.M."/>
            <person name="Velazquez E."/>
            <person name="Garcia-Fraile P."/>
            <person name="Martinez-Molina E."/>
        </authorList>
    </citation>
    <scope>NUCLEOTIDE SEQUENCE</scope>
    <source>
        <strain evidence="10">SECRCQ15</strain>
    </source>
</reference>
<comment type="similarity">
    <text evidence="1">Belongs to the N(4)/N(6)-methyltransferase family.</text>
</comment>
<accession>A0AAW5E870</accession>
<dbReference type="PANTHER" id="PTHR42933:SF4">
    <property type="entry name" value="TYPE I RESTRICTION ENZYME ECOKI METHYLASE SUBUNIT"/>
    <property type="match status" value="1"/>
</dbReference>
<protein>
    <recommendedName>
        <fullName evidence="2">site-specific DNA-methyltransferase (adenine-specific)</fullName>
        <ecNumber evidence="2">2.1.1.72</ecNumber>
    </recommendedName>
</protein>
<dbReference type="GO" id="GO:0032259">
    <property type="term" value="P:methylation"/>
    <property type="evidence" value="ECO:0007669"/>
    <property type="project" value="UniProtKB-KW"/>
</dbReference>
<feature type="domain" description="DNA methylase adenine-specific" evidence="8">
    <location>
        <begin position="143"/>
        <end position="449"/>
    </location>
</feature>
<name>A0AAW5E870_9BACI</name>
<dbReference type="GO" id="GO:0009307">
    <property type="term" value="P:DNA restriction-modification system"/>
    <property type="evidence" value="ECO:0007669"/>
    <property type="project" value="UniProtKB-KW"/>
</dbReference>
<evidence type="ECO:0000313" key="10">
    <source>
        <dbReference type="EMBL" id="MCH1626122.1"/>
    </source>
</evidence>
<dbReference type="Pfam" id="PF12161">
    <property type="entry name" value="HsdM_N"/>
    <property type="match status" value="1"/>
</dbReference>
<dbReference type="Proteomes" id="UP001431131">
    <property type="component" value="Unassembled WGS sequence"/>
</dbReference>
<keyword evidence="11" id="KW-1185">Reference proteome</keyword>
<sequence length="479" mass="55791">MSIGTLIKRIQDIMRQDSGVDGDAQRISQMVWLLFLKVYDAKEELWEFYDENYQSIIPEELRWRNWAVDEKDGKALTGEKLLDFVNNELFPTLKDLKVDETSEKRQAIVKYIFEDVYNYMKNGTLLRQVINVLNEVDFTEHEERHAFNDIYENILKDLQSAGNSGEFYTPRPVTEFIIEMLKPQIGESIADFASGTGGFLISAISYMESQIKTPDDKKTIQRNLFGIEKKPLPYLLAMTNLILHDIDSPNLLHDNSLSKNVRDYKEEDRYNVIAMNPPYGGTEEEAIKVNFPVNMQSSETADLFMTLIMYRLKKNGRAGVILPDGFLFATDGVKKNIKEKLLSEFNLHTIVRLPEGVFSPYTDITTNLLFFDKTGATNEIWYYQHPLPEGYKKYTKTKPIKKQEFQSEIAWWNNRKENDFAWKVSIEEIKDRQYNLDIKNPMQKEEKEERTLTEILNELEENFASSSHLIGLLRGELNE</sequence>
<dbReference type="InterPro" id="IPR003356">
    <property type="entry name" value="DNA_methylase_A-5"/>
</dbReference>
<dbReference type="EC" id="2.1.1.72" evidence="2"/>
<dbReference type="GO" id="GO:0003677">
    <property type="term" value="F:DNA binding"/>
    <property type="evidence" value="ECO:0007669"/>
    <property type="project" value="InterPro"/>
</dbReference>
<feature type="domain" description="N6 adenine-specific DNA methyltransferase N-terminal" evidence="9">
    <location>
        <begin position="7"/>
        <end position="131"/>
    </location>
</feature>
<dbReference type="PROSITE" id="PS00092">
    <property type="entry name" value="N6_MTASE"/>
    <property type="match status" value="1"/>
</dbReference>
<dbReference type="Gene3D" id="1.20.1260.30">
    <property type="match status" value="1"/>
</dbReference>
<keyword evidence="6" id="KW-0680">Restriction system</keyword>
<evidence type="ECO:0000259" key="8">
    <source>
        <dbReference type="Pfam" id="PF02384"/>
    </source>
</evidence>
<dbReference type="GO" id="GO:0008170">
    <property type="term" value="F:N-methyltransferase activity"/>
    <property type="evidence" value="ECO:0007669"/>
    <property type="project" value="InterPro"/>
</dbReference>
<dbReference type="InterPro" id="IPR051537">
    <property type="entry name" value="DNA_Adenine_Mtase"/>
</dbReference>
<keyword evidence="4" id="KW-0808">Transferase</keyword>
<dbReference type="Gene3D" id="3.40.50.150">
    <property type="entry name" value="Vaccinia Virus protein VP39"/>
    <property type="match status" value="1"/>
</dbReference>
<evidence type="ECO:0000256" key="7">
    <source>
        <dbReference type="ARBA" id="ARBA00047942"/>
    </source>
</evidence>
<evidence type="ECO:0000256" key="2">
    <source>
        <dbReference type="ARBA" id="ARBA00011900"/>
    </source>
</evidence>
<evidence type="ECO:0000256" key="1">
    <source>
        <dbReference type="ARBA" id="ARBA00006594"/>
    </source>
</evidence>
<comment type="caution">
    <text evidence="10">The sequence shown here is derived from an EMBL/GenBank/DDBJ whole genome shotgun (WGS) entry which is preliminary data.</text>
</comment>